<gene>
    <name evidence="2" type="ORF">Vafri_16688</name>
</gene>
<comment type="caution">
    <text evidence="2">The sequence shown here is derived from an EMBL/GenBank/DDBJ whole genome shotgun (WGS) entry which is preliminary data.</text>
</comment>
<sequence>MSLSFASLCVVLALAGAAAQATIPHVDDCALCFHCTADAKPPPVLPSDLVAANFQPQNVTHKQTLPLCHHCRGCTTTLQIHGSHGQKKLFNTWFRDEVGASPSWLFMAPTDKTPNKKAIVKVACIPVGKHARNKFAQCLPDLALKYAKVYLAIEKLAEECGLTDIVPKVWVDWVNAVIPEVGYHIRWLGLWMEMVDGISLENLVRLGNPMMHPDDLLDILHNKVNHTQAIHAAIFDLLTSQNDRHAQNVFIDNDGTMRLIDNERAFYENRILAADSILLPTTKKYTINVMENAWIHKFPNWGNKVPMCWANVALLLDYRCYVPGGQMGKNLPTQVSQCVARISALNPDSVMQEFGLPVRHMAEALYNRSKAMHEHGFEYALTQGYPRNPNPWRYKFTPPCCKIMHTDTYRCAHGWSPDTSIPFGDPITGGPWTHARPDPGTYEGGTVF</sequence>
<dbReference type="EMBL" id="BNCO01000051">
    <property type="protein sequence ID" value="GIL62480.1"/>
    <property type="molecule type" value="Genomic_DNA"/>
</dbReference>
<proteinExistence type="predicted"/>
<feature type="chain" id="PRO_5035217588" description="PI3K/PI4K catalytic domain-containing protein" evidence="1">
    <location>
        <begin position="22"/>
        <end position="448"/>
    </location>
</feature>
<dbReference type="SUPFAM" id="SSF56112">
    <property type="entry name" value="Protein kinase-like (PK-like)"/>
    <property type="match status" value="1"/>
</dbReference>
<protein>
    <recommendedName>
        <fullName evidence="4">PI3K/PI4K catalytic domain-containing protein</fullName>
    </recommendedName>
</protein>
<dbReference type="AlphaFoldDB" id="A0A8J4BJK4"/>
<keyword evidence="3" id="KW-1185">Reference proteome</keyword>
<feature type="signal peptide" evidence="1">
    <location>
        <begin position="1"/>
        <end position="21"/>
    </location>
</feature>
<keyword evidence="1" id="KW-0732">Signal</keyword>
<reference evidence="2" key="1">
    <citation type="journal article" date="2021" name="Proc. Natl. Acad. Sci. U.S.A.">
        <title>Three genomes in the algal genus Volvox reveal the fate of a haploid sex-determining region after a transition to homothallism.</title>
        <authorList>
            <person name="Yamamoto K."/>
            <person name="Hamaji T."/>
            <person name="Kawai-Toyooka H."/>
            <person name="Matsuzaki R."/>
            <person name="Takahashi F."/>
            <person name="Nishimura Y."/>
            <person name="Kawachi M."/>
            <person name="Noguchi H."/>
            <person name="Minakuchi Y."/>
            <person name="Umen J.G."/>
            <person name="Toyoda A."/>
            <person name="Nozaki H."/>
        </authorList>
    </citation>
    <scope>NUCLEOTIDE SEQUENCE</scope>
    <source>
        <strain evidence="2">NIES-3780</strain>
    </source>
</reference>
<evidence type="ECO:0000313" key="3">
    <source>
        <dbReference type="Proteomes" id="UP000747399"/>
    </source>
</evidence>
<evidence type="ECO:0000313" key="2">
    <source>
        <dbReference type="EMBL" id="GIL62480.1"/>
    </source>
</evidence>
<evidence type="ECO:0000256" key="1">
    <source>
        <dbReference type="SAM" id="SignalP"/>
    </source>
</evidence>
<dbReference type="InterPro" id="IPR011009">
    <property type="entry name" value="Kinase-like_dom_sf"/>
</dbReference>
<dbReference type="Proteomes" id="UP000747399">
    <property type="component" value="Unassembled WGS sequence"/>
</dbReference>
<organism evidence="2 3">
    <name type="scientific">Volvox africanus</name>
    <dbReference type="NCBI Taxonomy" id="51714"/>
    <lineage>
        <taxon>Eukaryota</taxon>
        <taxon>Viridiplantae</taxon>
        <taxon>Chlorophyta</taxon>
        <taxon>core chlorophytes</taxon>
        <taxon>Chlorophyceae</taxon>
        <taxon>CS clade</taxon>
        <taxon>Chlamydomonadales</taxon>
        <taxon>Volvocaceae</taxon>
        <taxon>Volvox</taxon>
    </lineage>
</organism>
<accession>A0A8J4BJK4</accession>
<name>A0A8J4BJK4_9CHLO</name>
<evidence type="ECO:0008006" key="4">
    <source>
        <dbReference type="Google" id="ProtNLM"/>
    </source>
</evidence>